<organism evidence="1 2">
    <name type="scientific">Nicotiana tabacum</name>
    <name type="common">Common tobacco</name>
    <dbReference type="NCBI Taxonomy" id="4097"/>
    <lineage>
        <taxon>Eukaryota</taxon>
        <taxon>Viridiplantae</taxon>
        <taxon>Streptophyta</taxon>
        <taxon>Embryophyta</taxon>
        <taxon>Tracheophyta</taxon>
        <taxon>Spermatophyta</taxon>
        <taxon>Magnoliopsida</taxon>
        <taxon>eudicotyledons</taxon>
        <taxon>Gunneridae</taxon>
        <taxon>Pentapetalae</taxon>
        <taxon>asterids</taxon>
        <taxon>lamiids</taxon>
        <taxon>Solanales</taxon>
        <taxon>Solanaceae</taxon>
        <taxon>Nicotianoideae</taxon>
        <taxon>Nicotianeae</taxon>
        <taxon>Nicotiana</taxon>
    </lineage>
</organism>
<dbReference type="Proteomes" id="UP000790787">
    <property type="component" value="Chromosome 1"/>
</dbReference>
<evidence type="ECO:0000313" key="1">
    <source>
        <dbReference type="Proteomes" id="UP000790787"/>
    </source>
</evidence>
<name>A0AC58RTL7_TOBAC</name>
<reference evidence="2" key="2">
    <citation type="submission" date="2025-08" db="UniProtKB">
        <authorList>
            <consortium name="RefSeq"/>
        </authorList>
    </citation>
    <scope>IDENTIFICATION</scope>
    <source>
        <tissue evidence="2">Leaf</tissue>
    </source>
</reference>
<dbReference type="RefSeq" id="XP_075076044.1">
    <property type="nucleotide sequence ID" value="XM_075219943.1"/>
</dbReference>
<gene>
    <name evidence="2" type="primary">LOC142162893</name>
</gene>
<proteinExistence type="predicted"/>
<accession>A0AC58RTL7</accession>
<keyword evidence="1" id="KW-1185">Reference proteome</keyword>
<evidence type="ECO:0000313" key="2">
    <source>
        <dbReference type="RefSeq" id="XP_075076044.1"/>
    </source>
</evidence>
<reference evidence="1" key="1">
    <citation type="journal article" date="2014" name="Nat. Commun.">
        <title>The tobacco genome sequence and its comparison with those of tomato and potato.</title>
        <authorList>
            <person name="Sierro N."/>
            <person name="Battey J.N."/>
            <person name="Ouadi S."/>
            <person name="Bakaher N."/>
            <person name="Bovet L."/>
            <person name="Willig A."/>
            <person name="Goepfert S."/>
            <person name="Peitsch M.C."/>
            <person name="Ivanov N.V."/>
        </authorList>
    </citation>
    <scope>NUCLEOTIDE SEQUENCE [LARGE SCALE GENOMIC DNA]</scope>
</reference>
<sequence length="235" mass="27081">MPDLIGNCQIAFVPGRMITDNIIMSHELVKGYGRKNISPRCMLKIDMQKVYDSVEWITEATEGEQGVQISPKNFQTFSAASELIANPYKSYIHFGGVDNMTHQHIMDMLGYTKGELPFRYLGVSLSTKRLIAMQCEPLIDRMLSRMLDNKVFVICRRFLWSGSVEPTKKALIAWDKLCAPKNTEPKSALWVIQKNFKAKRHFEDVGYKEEEVTKIEKFSVKHMYKAVQEEFQKVS</sequence>
<protein>
    <submittedName>
        <fullName evidence="2">Uncharacterized protein LOC142162893</fullName>
    </submittedName>
</protein>